<comment type="caution">
    <text evidence="1">The sequence shown here is derived from an EMBL/GenBank/DDBJ whole genome shotgun (WGS) entry which is preliminary data.</text>
</comment>
<proteinExistence type="predicted"/>
<gene>
    <name evidence="1" type="ORF">LCGC14_2489890</name>
</gene>
<feature type="non-terminal residue" evidence="1">
    <location>
        <position position="43"/>
    </location>
</feature>
<evidence type="ECO:0008006" key="2">
    <source>
        <dbReference type="Google" id="ProtNLM"/>
    </source>
</evidence>
<protein>
    <recommendedName>
        <fullName evidence="2">Helix-turn-helix domain-containing protein</fullName>
    </recommendedName>
</protein>
<sequence length="43" mass="5022">MGLPEPRNFQELIEPDLEDLLKASDVAKIFRCSRALIYRMADR</sequence>
<dbReference type="AlphaFoldDB" id="A0A0F9BT02"/>
<dbReference type="EMBL" id="LAZR01039437">
    <property type="protein sequence ID" value="KKL17007.1"/>
    <property type="molecule type" value="Genomic_DNA"/>
</dbReference>
<name>A0A0F9BT02_9ZZZZ</name>
<accession>A0A0F9BT02</accession>
<organism evidence="1">
    <name type="scientific">marine sediment metagenome</name>
    <dbReference type="NCBI Taxonomy" id="412755"/>
    <lineage>
        <taxon>unclassified sequences</taxon>
        <taxon>metagenomes</taxon>
        <taxon>ecological metagenomes</taxon>
    </lineage>
</organism>
<reference evidence="1" key="1">
    <citation type="journal article" date="2015" name="Nature">
        <title>Complex archaea that bridge the gap between prokaryotes and eukaryotes.</title>
        <authorList>
            <person name="Spang A."/>
            <person name="Saw J.H."/>
            <person name="Jorgensen S.L."/>
            <person name="Zaremba-Niedzwiedzka K."/>
            <person name="Martijn J."/>
            <person name="Lind A.E."/>
            <person name="van Eijk R."/>
            <person name="Schleper C."/>
            <person name="Guy L."/>
            <person name="Ettema T.J."/>
        </authorList>
    </citation>
    <scope>NUCLEOTIDE SEQUENCE</scope>
</reference>
<evidence type="ECO:0000313" key="1">
    <source>
        <dbReference type="EMBL" id="KKL17007.1"/>
    </source>
</evidence>